<accession>A0AAD3SWS5</accession>
<evidence type="ECO:0000313" key="3">
    <source>
        <dbReference type="Proteomes" id="UP001279734"/>
    </source>
</evidence>
<protein>
    <submittedName>
        <fullName evidence="2">Uncharacterized protein</fullName>
    </submittedName>
</protein>
<feature type="compositionally biased region" description="Basic residues" evidence="1">
    <location>
        <begin position="1"/>
        <end position="11"/>
    </location>
</feature>
<keyword evidence="3" id="KW-1185">Reference proteome</keyword>
<comment type="caution">
    <text evidence="2">The sequence shown here is derived from an EMBL/GenBank/DDBJ whole genome shotgun (WGS) entry which is preliminary data.</text>
</comment>
<feature type="compositionally biased region" description="Polar residues" evidence="1">
    <location>
        <begin position="66"/>
        <end position="86"/>
    </location>
</feature>
<dbReference type="EMBL" id="BSYO01000021">
    <property type="protein sequence ID" value="GMH19578.1"/>
    <property type="molecule type" value="Genomic_DNA"/>
</dbReference>
<dbReference type="Proteomes" id="UP001279734">
    <property type="component" value="Unassembled WGS sequence"/>
</dbReference>
<reference evidence="2" key="1">
    <citation type="submission" date="2023-05" db="EMBL/GenBank/DDBJ databases">
        <title>Nepenthes gracilis genome sequencing.</title>
        <authorList>
            <person name="Fukushima K."/>
        </authorList>
    </citation>
    <scope>NUCLEOTIDE SEQUENCE</scope>
    <source>
        <strain evidence="2">SING2019-196</strain>
    </source>
</reference>
<evidence type="ECO:0000256" key="1">
    <source>
        <dbReference type="SAM" id="MobiDB-lite"/>
    </source>
</evidence>
<proteinExistence type="predicted"/>
<feature type="region of interest" description="Disordered" evidence="1">
    <location>
        <begin position="1"/>
        <end position="36"/>
    </location>
</feature>
<evidence type="ECO:0000313" key="2">
    <source>
        <dbReference type="EMBL" id="GMH19578.1"/>
    </source>
</evidence>
<name>A0AAD3SWS5_NEPGR</name>
<gene>
    <name evidence="2" type="ORF">Nepgr_021419</name>
</gene>
<sequence>MRDQRRRRASNHHNFAVKQRNHQSTQDPEKQSPSELDSAITAAFRVIKHCLQFSAPNQEGLAHTTPAVQQDSPTLPSIPTIQNSNAPERAIESLY</sequence>
<dbReference type="AlphaFoldDB" id="A0AAD3SWS5"/>
<feature type="region of interest" description="Disordered" evidence="1">
    <location>
        <begin position="61"/>
        <end position="95"/>
    </location>
</feature>
<organism evidence="2 3">
    <name type="scientific">Nepenthes gracilis</name>
    <name type="common">Slender pitcher plant</name>
    <dbReference type="NCBI Taxonomy" id="150966"/>
    <lineage>
        <taxon>Eukaryota</taxon>
        <taxon>Viridiplantae</taxon>
        <taxon>Streptophyta</taxon>
        <taxon>Embryophyta</taxon>
        <taxon>Tracheophyta</taxon>
        <taxon>Spermatophyta</taxon>
        <taxon>Magnoliopsida</taxon>
        <taxon>eudicotyledons</taxon>
        <taxon>Gunneridae</taxon>
        <taxon>Pentapetalae</taxon>
        <taxon>Caryophyllales</taxon>
        <taxon>Nepenthaceae</taxon>
        <taxon>Nepenthes</taxon>
    </lineage>
</organism>